<keyword evidence="2" id="KW-1185">Reference proteome</keyword>
<reference evidence="1 2" key="1">
    <citation type="submission" date="2022-01" db="EMBL/GenBank/DDBJ databases">
        <title>Whole genome-based taxonomy of the Shewanellaceae.</title>
        <authorList>
            <person name="Martin-Rodriguez A.J."/>
        </authorList>
    </citation>
    <scope>NUCLEOTIDE SEQUENCE [LARGE SCALE GENOMIC DNA]</scope>
    <source>
        <strain evidence="1 2">DSM 17177</strain>
    </source>
</reference>
<dbReference type="Proteomes" id="UP001203423">
    <property type="component" value="Unassembled WGS sequence"/>
</dbReference>
<dbReference type="RefSeq" id="WP_248938321.1">
    <property type="nucleotide sequence ID" value="NZ_JAKIKS010000001.1"/>
</dbReference>
<accession>A0ABT0L646</accession>
<protein>
    <recommendedName>
        <fullName evidence="3">DUF637 domain-containing protein</fullName>
    </recommendedName>
</protein>
<organism evidence="1 2">
    <name type="scientific">Shewanella surugensis</name>
    <dbReference type="NCBI Taxonomy" id="212020"/>
    <lineage>
        <taxon>Bacteria</taxon>
        <taxon>Pseudomonadati</taxon>
        <taxon>Pseudomonadota</taxon>
        <taxon>Gammaproteobacteria</taxon>
        <taxon>Alteromonadales</taxon>
        <taxon>Shewanellaceae</taxon>
        <taxon>Shewanella</taxon>
    </lineage>
</organism>
<comment type="caution">
    <text evidence="1">The sequence shown here is derived from an EMBL/GenBank/DDBJ whole genome shotgun (WGS) entry which is preliminary data.</text>
</comment>
<name>A0ABT0L646_9GAMM</name>
<dbReference type="EMBL" id="JAKIKS010000001">
    <property type="protein sequence ID" value="MCL1123039.1"/>
    <property type="molecule type" value="Genomic_DNA"/>
</dbReference>
<proteinExistence type="predicted"/>
<evidence type="ECO:0008006" key="3">
    <source>
        <dbReference type="Google" id="ProtNLM"/>
    </source>
</evidence>
<evidence type="ECO:0000313" key="2">
    <source>
        <dbReference type="Proteomes" id="UP001203423"/>
    </source>
</evidence>
<sequence>MSSVISIALNFIPGCQVWCSALFNAAMTYSMTGSLSAGLKVGIISAAVGYALQGIGEYFNELGNINQVAIDSGAWAKDAFVEFGSNMLTSGQAAAQIGAHAMVGGISAELQGGKFGHGFISAGVTKGAGGAFLPGGSDLKTHEVVGGAIISAAIGGTASALSGGLFVTENRANGARMGAMQYLLNQTGGSLKRRTIVTESVDGKDHRYQVRGLICSTSTAGCNGAYADKVFAHVNQNVVTL</sequence>
<gene>
    <name evidence="1" type="ORF">L2764_00705</name>
</gene>
<evidence type="ECO:0000313" key="1">
    <source>
        <dbReference type="EMBL" id="MCL1123039.1"/>
    </source>
</evidence>